<evidence type="ECO:0000313" key="7">
    <source>
        <dbReference type="EMBL" id="KAJ7768958.1"/>
    </source>
</evidence>
<dbReference type="PANTHER" id="PTHR15549:SF26">
    <property type="entry name" value="AXIAL BUDDING PATTERN PROTEIN 2-RELATED"/>
    <property type="match status" value="1"/>
</dbReference>
<feature type="compositionally biased region" description="Low complexity" evidence="5">
    <location>
        <begin position="278"/>
        <end position="292"/>
    </location>
</feature>
<feature type="transmembrane region" description="Helical" evidence="6">
    <location>
        <begin position="307"/>
        <end position="328"/>
    </location>
</feature>
<keyword evidence="3 6" id="KW-1133">Transmembrane helix</keyword>
<evidence type="ECO:0000256" key="4">
    <source>
        <dbReference type="ARBA" id="ARBA00023136"/>
    </source>
</evidence>
<evidence type="ECO:0000313" key="8">
    <source>
        <dbReference type="Proteomes" id="UP001215598"/>
    </source>
</evidence>
<evidence type="ECO:0000256" key="3">
    <source>
        <dbReference type="ARBA" id="ARBA00022989"/>
    </source>
</evidence>
<dbReference type="EMBL" id="JARKIB010000019">
    <property type="protein sequence ID" value="KAJ7768958.1"/>
    <property type="molecule type" value="Genomic_DNA"/>
</dbReference>
<comment type="caution">
    <text evidence="7">The sequence shown here is derived from an EMBL/GenBank/DDBJ whole genome shotgun (WGS) entry which is preliminary data.</text>
</comment>
<dbReference type="GO" id="GO:0016020">
    <property type="term" value="C:membrane"/>
    <property type="evidence" value="ECO:0007669"/>
    <property type="project" value="UniProtKB-SubCell"/>
</dbReference>
<name>A0AAD7NP01_9AGAR</name>
<keyword evidence="4 6" id="KW-0472">Membrane</keyword>
<dbReference type="GO" id="GO:0071944">
    <property type="term" value="C:cell periphery"/>
    <property type="evidence" value="ECO:0007669"/>
    <property type="project" value="UniProtKB-ARBA"/>
</dbReference>
<evidence type="ECO:0000256" key="2">
    <source>
        <dbReference type="ARBA" id="ARBA00022692"/>
    </source>
</evidence>
<evidence type="ECO:0000256" key="5">
    <source>
        <dbReference type="SAM" id="MobiDB-lite"/>
    </source>
</evidence>
<keyword evidence="2 6" id="KW-0812">Transmembrane</keyword>
<dbReference type="InterPro" id="IPR051694">
    <property type="entry name" value="Immunoregulatory_rcpt-like"/>
</dbReference>
<feature type="region of interest" description="Disordered" evidence="5">
    <location>
        <begin position="278"/>
        <end position="301"/>
    </location>
</feature>
<dbReference type="Proteomes" id="UP001215598">
    <property type="component" value="Unassembled WGS sequence"/>
</dbReference>
<proteinExistence type="predicted"/>
<comment type="subcellular location">
    <subcellularLocation>
        <location evidence="1">Membrane</location>
        <topology evidence="1">Single-pass membrane protein</topology>
    </subcellularLocation>
</comment>
<evidence type="ECO:0000256" key="1">
    <source>
        <dbReference type="ARBA" id="ARBA00004167"/>
    </source>
</evidence>
<dbReference type="PANTHER" id="PTHR15549">
    <property type="entry name" value="PAIRED IMMUNOGLOBULIN-LIKE TYPE 2 RECEPTOR"/>
    <property type="match status" value="1"/>
</dbReference>
<gene>
    <name evidence="7" type="ORF">B0H16DRAFT_1518754</name>
</gene>
<reference evidence="7" key="1">
    <citation type="submission" date="2023-03" db="EMBL/GenBank/DDBJ databases">
        <title>Massive genome expansion in bonnet fungi (Mycena s.s.) driven by repeated elements and novel gene families across ecological guilds.</title>
        <authorList>
            <consortium name="Lawrence Berkeley National Laboratory"/>
            <person name="Harder C.B."/>
            <person name="Miyauchi S."/>
            <person name="Viragh M."/>
            <person name="Kuo A."/>
            <person name="Thoen E."/>
            <person name="Andreopoulos B."/>
            <person name="Lu D."/>
            <person name="Skrede I."/>
            <person name="Drula E."/>
            <person name="Henrissat B."/>
            <person name="Morin E."/>
            <person name="Kohler A."/>
            <person name="Barry K."/>
            <person name="LaButti K."/>
            <person name="Morin E."/>
            <person name="Salamov A."/>
            <person name="Lipzen A."/>
            <person name="Mereny Z."/>
            <person name="Hegedus B."/>
            <person name="Baldrian P."/>
            <person name="Stursova M."/>
            <person name="Weitz H."/>
            <person name="Taylor A."/>
            <person name="Grigoriev I.V."/>
            <person name="Nagy L.G."/>
            <person name="Martin F."/>
            <person name="Kauserud H."/>
        </authorList>
    </citation>
    <scope>NUCLEOTIDE SEQUENCE</scope>
    <source>
        <strain evidence="7">CBHHK182m</strain>
    </source>
</reference>
<protein>
    <submittedName>
        <fullName evidence="7">Uncharacterized protein</fullName>
    </submittedName>
</protein>
<accession>A0AAD7NP01</accession>
<dbReference type="AlphaFoldDB" id="A0AAD7NP01"/>
<sequence length="434" mass="45747">MGTAPPPRKVVVDDTDSAIQYGAVGWFPADPSGLQHGNFGPIYNGTTSGASSNANFTFHFTGSSILVQGSIIVTTDANNVTDPSWTCTVDGIAIPNPKPTFQFPENNWPLCQQDTITLGQHVLTVKVTSKGQPFYFDSLIYTPAPDAVFESAVLLYPDGDPALTYSPGWKKDGEQVAQTANMQVTLNFYGTSATLYSQIPSHYPPNATTGRYILDGEAPITFPLNGLAGATDTQFNIPTLTTPTLVAGAHNLTVIYDGDINHTPLAVKQFLVTNTTTSSSSVPASVPFTSPSPTGPAKSHSSLNKGVIAGAVVAAVLVVALLVGIYFLRIRRRRRRDMDEMSTSTSYPVTIGAAPAGSYYAASSSHSSSKHTRSATSSDALSVPQLTAHAKSRPVAPPTVVLQHEDSGVRRGGPSAEPLVTPIVVELPPGYSLA</sequence>
<evidence type="ECO:0000256" key="6">
    <source>
        <dbReference type="SAM" id="Phobius"/>
    </source>
</evidence>
<keyword evidence="8" id="KW-1185">Reference proteome</keyword>
<dbReference type="Gene3D" id="2.60.120.260">
    <property type="entry name" value="Galactose-binding domain-like"/>
    <property type="match status" value="1"/>
</dbReference>
<organism evidence="7 8">
    <name type="scientific">Mycena metata</name>
    <dbReference type="NCBI Taxonomy" id="1033252"/>
    <lineage>
        <taxon>Eukaryota</taxon>
        <taxon>Fungi</taxon>
        <taxon>Dikarya</taxon>
        <taxon>Basidiomycota</taxon>
        <taxon>Agaricomycotina</taxon>
        <taxon>Agaricomycetes</taxon>
        <taxon>Agaricomycetidae</taxon>
        <taxon>Agaricales</taxon>
        <taxon>Marasmiineae</taxon>
        <taxon>Mycenaceae</taxon>
        <taxon>Mycena</taxon>
    </lineage>
</organism>
<feature type="region of interest" description="Disordered" evidence="5">
    <location>
        <begin position="362"/>
        <end position="381"/>
    </location>
</feature>